<evidence type="ECO:0000259" key="8">
    <source>
        <dbReference type="Pfam" id="PF25145"/>
    </source>
</evidence>
<keyword evidence="4 5" id="KW-0472">Membrane</keyword>
<evidence type="ECO:0000256" key="3">
    <source>
        <dbReference type="ARBA" id="ARBA00022989"/>
    </source>
</evidence>
<dbReference type="Pfam" id="PF25145">
    <property type="entry name" value="NfeD1b_N"/>
    <property type="match status" value="1"/>
</dbReference>
<dbReference type="Gene3D" id="2.40.50.140">
    <property type="entry name" value="Nucleic acid-binding proteins"/>
    <property type="match status" value="1"/>
</dbReference>
<dbReference type="GO" id="GO:0016020">
    <property type="term" value="C:membrane"/>
    <property type="evidence" value="ECO:0007669"/>
    <property type="project" value="UniProtKB-SubCell"/>
</dbReference>
<evidence type="ECO:0000313" key="9">
    <source>
        <dbReference type="EMBL" id="HGT82872.1"/>
    </source>
</evidence>
<dbReference type="AlphaFoldDB" id="A0A7J3M1F1"/>
<dbReference type="Pfam" id="PF24961">
    <property type="entry name" value="NfeD_membrane"/>
    <property type="match status" value="1"/>
</dbReference>
<evidence type="ECO:0000256" key="2">
    <source>
        <dbReference type="ARBA" id="ARBA00022692"/>
    </source>
</evidence>
<evidence type="ECO:0000259" key="6">
    <source>
        <dbReference type="Pfam" id="PF01957"/>
    </source>
</evidence>
<dbReference type="InterPro" id="IPR029045">
    <property type="entry name" value="ClpP/crotonase-like_dom_sf"/>
</dbReference>
<protein>
    <submittedName>
        <fullName evidence="9">Nodulation protein NfeD</fullName>
    </submittedName>
</protein>
<evidence type="ECO:0000256" key="4">
    <source>
        <dbReference type="ARBA" id="ARBA00023136"/>
    </source>
</evidence>
<evidence type="ECO:0000259" key="7">
    <source>
        <dbReference type="Pfam" id="PF24961"/>
    </source>
</evidence>
<dbReference type="InterPro" id="IPR002810">
    <property type="entry name" value="NfeD-like_C"/>
</dbReference>
<evidence type="ECO:0000256" key="1">
    <source>
        <dbReference type="ARBA" id="ARBA00004141"/>
    </source>
</evidence>
<dbReference type="InterPro" id="IPR012340">
    <property type="entry name" value="NA-bd_OB-fold"/>
</dbReference>
<feature type="transmembrane region" description="Helical" evidence="5">
    <location>
        <begin position="324"/>
        <end position="344"/>
    </location>
</feature>
<gene>
    <name evidence="9" type="ORF">ENT52_04000</name>
</gene>
<evidence type="ECO:0000256" key="5">
    <source>
        <dbReference type="SAM" id="Phobius"/>
    </source>
</evidence>
<keyword evidence="2 5" id="KW-0812">Transmembrane</keyword>
<dbReference type="CDD" id="cd07020">
    <property type="entry name" value="Clp_protease_NfeD_1"/>
    <property type="match status" value="1"/>
</dbReference>
<feature type="domain" description="NfeD integral membrane" evidence="7">
    <location>
        <begin position="226"/>
        <end position="345"/>
    </location>
</feature>
<dbReference type="InterPro" id="IPR056738">
    <property type="entry name" value="NfeD1b_N"/>
</dbReference>
<name>A0A7J3M1F1_ARCFL</name>
<accession>A0A7J3M1F1</accession>
<dbReference type="InterPro" id="IPR052165">
    <property type="entry name" value="Membrane_assoc_protease"/>
</dbReference>
<dbReference type="SUPFAM" id="SSF52096">
    <property type="entry name" value="ClpP/crotonase"/>
    <property type="match status" value="1"/>
</dbReference>
<dbReference type="PANTHER" id="PTHR33507">
    <property type="entry name" value="INNER MEMBRANE PROTEIN YBBJ"/>
    <property type="match status" value="1"/>
</dbReference>
<reference evidence="9" key="1">
    <citation type="journal article" date="2020" name="mSystems">
        <title>Genome- and Community-Level Interaction Insights into Carbon Utilization and Element Cycling Functions of Hydrothermarchaeota in Hydrothermal Sediment.</title>
        <authorList>
            <person name="Zhou Z."/>
            <person name="Liu Y."/>
            <person name="Xu W."/>
            <person name="Pan J."/>
            <person name="Luo Z.H."/>
            <person name="Li M."/>
        </authorList>
    </citation>
    <scope>NUCLEOTIDE SEQUENCE [LARGE SCALE GENOMIC DNA]</scope>
    <source>
        <strain evidence="9">SpSt-587</strain>
    </source>
</reference>
<feature type="transmembrane region" description="Helical" evidence="5">
    <location>
        <begin position="294"/>
        <end position="312"/>
    </location>
</feature>
<feature type="transmembrane region" description="Helical" evidence="5">
    <location>
        <begin position="217"/>
        <end position="240"/>
    </location>
</feature>
<feature type="domain" description="NfeD-like C-terminal" evidence="6">
    <location>
        <begin position="359"/>
        <end position="412"/>
    </location>
</feature>
<sequence length="427" mass="45983">MKFVLMLMLLAISTATSAEVVVVRISGEITEGTFIEVANAYEFAKNEKADLILVELDTPGGLFSSTQKIVEIFMRSDIPVVAYVGKGSICASAGTVILLSAHVTALANGTAIGAATPVGMTPGTENKTINYIAAYVKDIANARGRNAEIAEKFVTEALSLTAREAYESGIADILADSRDALMELLNGKKIVLGGREITIDTSSYRIIEAKKPLQAEIYGFISNPAVAVILLMAGVYLIIFGLTSPGMLAEVVGAIFLLLALAGLGFIGIDYLGILLLILGVIFLVAELLTPTYGLLTAASIISVILGLLILVREPLMPPEFYDYFLKFAIGIAAGIAIVMSFMISKIIKIRRKKSVMGEVVGLRGEVLEFKEGKGFAKIRGEIWSIESGDQLKKGDEIIVVERDGLLLKVKRFESRRRVEERNEKVA</sequence>
<dbReference type="Gene3D" id="3.90.226.10">
    <property type="entry name" value="2-enoyl-CoA Hydratase, Chain A, domain 1"/>
    <property type="match status" value="1"/>
</dbReference>
<proteinExistence type="predicted"/>
<dbReference type="SUPFAM" id="SSF141322">
    <property type="entry name" value="NfeD domain-like"/>
    <property type="match status" value="1"/>
</dbReference>
<keyword evidence="3 5" id="KW-1133">Transmembrane helix</keyword>
<feature type="transmembrane region" description="Helical" evidence="5">
    <location>
        <begin position="271"/>
        <end position="289"/>
    </location>
</feature>
<dbReference type="PANTHER" id="PTHR33507:SF4">
    <property type="entry name" value="NODULATION COMPETITIVENESS PROTEIN NFED"/>
    <property type="match status" value="1"/>
</dbReference>
<feature type="domain" description="NfeD1b N-terminal" evidence="8">
    <location>
        <begin position="20"/>
        <end position="165"/>
    </location>
</feature>
<dbReference type="Pfam" id="PF01957">
    <property type="entry name" value="NfeD"/>
    <property type="match status" value="1"/>
</dbReference>
<dbReference type="InterPro" id="IPR056739">
    <property type="entry name" value="NfeD_membrane"/>
</dbReference>
<organism evidence="9">
    <name type="scientific">Archaeoglobus fulgidus</name>
    <dbReference type="NCBI Taxonomy" id="2234"/>
    <lineage>
        <taxon>Archaea</taxon>
        <taxon>Methanobacteriati</taxon>
        <taxon>Methanobacteriota</taxon>
        <taxon>Archaeoglobi</taxon>
        <taxon>Archaeoglobales</taxon>
        <taxon>Archaeoglobaceae</taxon>
        <taxon>Archaeoglobus</taxon>
    </lineage>
</organism>
<dbReference type="EMBL" id="DSYZ01000085">
    <property type="protein sequence ID" value="HGT82872.1"/>
    <property type="molecule type" value="Genomic_DNA"/>
</dbReference>
<comment type="caution">
    <text evidence="9">The sequence shown here is derived from an EMBL/GenBank/DDBJ whole genome shotgun (WGS) entry which is preliminary data.</text>
</comment>
<comment type="subcellular location">
    <subcellularLocation>
        <location evidence="1">Membrane</location>
        <topology evidence="1">Multi-pass membrane protein</topology>
    </subcellularLocation>
</comment>